<protein>
    <submittedName>
        <fullName evidence="1">Uncharacterized protein</fullName>
    </submittedName>
</protein>
<dbReference type="EMBL" id="JAGPXF010000005">
    <property type="protein sequence ID" value="KAH7241591.1"/>
    <property type="molecule type" value="Genomic_DNA"/>
</dbReference>
<sequence>MLCSRIARALLGASPLYTLNTSIFRLCRAQDTARMASLSSSLQWYSNLTSVKQLAYSTIKITNGADIERLYPLLLSYANNSTRANSLREVIVDTYSWPSHYSIFYDTDDPVLLPQESGEGLDAKRANRRYVDHDAHSFLERHVTSLGLEDHLTGLIVEALAWKKQHWLGHVPDDTRDFDDRETAFAAAALVVLFSLCENLSVLRIDSFPAVTKEYLLRNNYGQINRPALRRLETVEFFKEEPLDSRLYETVDFLEYFRIFGRLPTMSILIMEGVFDHEVVDLVFPGTTNIRRIQLSHIEISGWTLSMIIRAPKVLEELRISTCGLWALDPGMFDMPCKTIGKSLLQHRSTLRILDLDVSFGHGEDRSREELLDQFLAQSVEVYLNLDKESSDIPFWLDDIPDDRPYGSTIGSLHDFNAMTHLSIGISALLGPPYEIQEPPFRLVDALPPNLEYLCLYGYVKGEIGKLDVHVEEFMQHKESRFPQLVEVQGVDKTIMGIANFYAGYDRLDEEDLWKWPEKEWKWIEAY</sequence>
<name>A0A8K0WA00_9HYPO</name>
<accession>A0A8K0WA00</accession>
<keyword evidence="2" id="KW-1185">Reference proteome</keyword>
<comment type="caution">
    <text evidence="1">The sequence shown here is derived from an EMBL/GenBank/DDBJ whole genome shotgun (WGS) entry which is preliminary data.</text>
</comment>
<evidence type="ECO:0000313" key="1">
    <source>
        <dbReference type="EMBL" id="KAH7241591.1"/>
    </source>
</evidence>
<evidence type="ECO:0000313" key="2">
    <source>
        <dbReference type="Proteomes" id="UP000813427"/>
    </source>
</evidence>
<dbReference type="Proteomes" id="UP000813427">
    <property type="component" value="Unassembled WGS sequence"/>
</dbReference>
<gene>
    <name evidence="1" type="ORF">BKA59DRAFT_529278</name>
</gene>
<dbReference type="AlphaFoldDB" id="A0A8K0WA00"/>
<dbReference type="OrthoDB" id="3437411at2759"/>
<dbReference type="SUPFAM" id="SSF52047">
    <property type="entry name" value="RNI-like"/>
    <property type="match status" value="1"/>
</dbReference>
<proteinExistence type="predicted"/>
<reference evidence="1" key="1">
    <citation type="journal article" date="2021" name="Nat. Commun.">
        <title>Genetic determinants of endophytism in the Arabidopsis root mycobiome.</title>
        <authorList>
            <person name="Mesny F."/>
            <person name="Miyauchi S."/>
            <person name="Thiergart T."/>
            <person name="Pickel B."/>
            <person name="Atanasova L."/>
            <person name="Karlsson M."/>
            <person name="Huettel B."/>
            <person name="Barry K.W."/>
            <person name="Haridas S."/>
            <person name="Chen C."/>
            <person name="Bauer D."/>
            <person name="Andreopoulos W."/>
            <person name="Pangilinan J."/>
            <person name="LaButti K."/>
            <person name="Riley R."/>
            <person name="Lipzen A."/>
            <person name="Clum A."/>
            <person name="Drula E."/>
            <person name="Henrissat B."/>
            <person name="Kohler A."/>
            <person name="Grigoriev I.V."/>
            <person name="Martin F.M."/>
            <person name="Hacquard S."/>
        </authorList>
    </citation>
    <scope>NUCLEOTIDE SEQUENCE</scope>
    <source>
        <strain evidence="1">MPI-SDFR-AT-0068</strain>
    </source>
</reference>
<organism evidence="1 2">
    <name type="scientific">Fusarium tricinctum</name>
    <dbReference type="NCBI Taxonomy" id="61284"/>
    <lineage>
        <taxon>Eukaryota</taxon>
        <taxon>Fungi</taxon>
        <taxon>Dikarya</taxon>
        <taxon>Ascomycota</taxon>
        <taxon>Pezizomycotina</taxon>
        <taxon>Sordariomycetes</taxon>
        <taxon>Hypocreomycetidae</taxon>
        <taxon>Hypocreales</taxon>
        <taxon>Nectriaceae</taxon>
        <taxon>Fusarium</taxon>
        <taxon>Fusarium tricinctum species complex</taxon>
    </lineage>
</organism>